<dbReference type="EMBL" id="CAJNJA010022251">
    <property type="protein sequence ID" value="CAE7488950.1"/>
    <property type="molecule type" value="Genomic_DNA"/>
</dbReference>
<comment type="subcellular location">
    <subcellularLocation>
        <location evidence="2">Cell membrane</location>
        <topology evidence="2">Multi-pass membrane protein</topology>
    </subcellularLocation>
</comment>
<dbReference type="Gene3D" id="1.20.1250.20">
    <property type="entry name" value="MFS general substrate transporter like domains"/>
    <property type="match status" value="1"/>
</dbReference>
<feature type="transmembrane region" description="Helical" evidence="13">
    <location>
        <begin position="112"/>
        <end position="133"/>
    </location>
</feature>
<keyword evidence="8" id="KW-0406">Ion transport</keyword>
<keyword evidence="9 13" id="KW-0472">Membrane</keyword>
<feature type="compositionally biased region" description="Basic and acidic residues" evidence="12">
    <location>
        <begin position="423"/>
        <end position="440"/>
    </location>
</feature>
<dbReference type="InterPro" id="IPR008509">
    <property type="entry name" value="MOT2/MFSD5"/>
</dbReference>
<dbReference type="AlphaFoldDB" id="A0A812SK31"/>
<evidence type="ECO:0000259" key="14">
    <source>
        <dbReference type="Pfam" id="PF00226"/>
    </source>
</evidence>
<dbReference type="PANTHER" id="PTHR23516">
    <property type="entry name" value="SAM (S-ADENOSYL METHIONINE) TRANSPORTER"/>
    <property type="match status" value="1"/>
</dbReference>
<keyword evidence="5" id="KW-1003">Cell membrane</keyword>
<reference evidence="15" key="1">
    <citation type="submission" date="2021-02" db="EMBL/GenBank/DDBJ databases">
        <authorList>
            <person name="Dougan E. K."/>
            <person name="Rhodes N."/>
            <person name="Thang M."/>
            <person name="Chan C."/>
        </authorList>
    </citation>
    <scope>NUCLEOTIDE SEQUENCE</scope>
</reference>
<comment type="caution">
    <text evidence="15">The sequence shown here is derived from an EMBL/GenBank/DDBJ whole genome shotgun (WGS) entry which is preliminary data.</text>
</comment>
<dbReference type="CDD" id="cd06257">
    <property type="entry name" value="DnaJ"/>
    <property type="match status" value="1"/>
</dbReference>
<dbReference type="SUPFAM" id="SSF103473">
    <property type="entry name" value="MFS general substrate transporter"/>
    <property type="match status" value="1"/>
</dbReference>
<evidence type="ECO:0000256" key="8">
    <source>
        <dbReference type="ARBA" id="ARBA00023065"/>
    </source>
</evidence>
<dbReference type="PANTHER" id="PTHR23516:SF1">
    <property type="entry name" value="MOLYBDATE-ANION TRANSPORTER"/>
    <property type="match status" value="1"/>
</dbReference>
<keyword evidence="6 13" id="KW-0812">Transmembrane</keyword>
<evidence type="ECO:0000256" key="9">
    <source>
        <dbReference type="ARBA" id="ARBA00023136"/>
    </source>
</evidence>
<evidence type="ECO:0000256" key="7">
    <source>
        <dbReference type="ARBA" id="ARBA00022989"/>
    </source>
</evidence>
<evidence type="ECO:0000256" key="12">
    <source>
        <dbReference type="SAM" id="MobiDB-lite"/>
    </source>
</evidence>
<evidence type="ECO:0000256" key="4">
    <source>
        <dbReference type="ARBA" id="ARBA00022448"/>
    </source>
</evidence>
<keyword evidence="7 13" id="KW-1133">Transmembrane helix</keyword>
<dbReference type="Pfam" id="PF12796">
    <property type="entry name" value="Ank_2"/>
    <property type="match status" value="1"/>
</dbReference>
<evidence type="ECO:0000256" key="11">
    <source>
        <dbReference type="ARBA" id="ARBA00032555"/>
    </source>
</evidence>
<feature type="transmembrane region" description="Helical" evidence="13">
    <location>
        <begin position="48"/>
        <end position="70"/>
    </location>
</feature>
<dbReference type="OrthoDB" id="436519at2759"/>
<feature type="region of interest" description="Disordered" evidence="12">
    <location>
        <begin position="473"/>
        <end position="498"/>
    </location>
</feature>
<dbReference type="SMART" id="SM00248">
    <property type="entry name" value="ANK"/>
    <property type="match status" value="3"/>
</dbReference>
<evidence type="ECO:0000313" key="15">
    <source>
        <dbReference type="EMBL" id="CAE7488950.1"/>
    </source>
</evidence>
<dbReference type="InterPro" id="IPR001623">
    <property type="entry name" value="DnaJ_domain"/>
</dbReference>
<feature type="transmembrane region" description="Helical" evidence="13">
    <location>
        <begin position="82"/>
        <end position="100"/>
    </location>
</feature>
<keyword evidence="4" id="KW-0813">Transport</keyword>
<dbReference type="Pfam" id="PF00226">
    <property type="entry name" value="DnaJ"/>
    <property type="match status" value="1"/>
</dbReference>
<evidence type="ECO:0000256" key="6">
    <source>
        <dbReference type="ARBA" id="ARBA00022692"/>
    </source>
</evidence>
<organism evidence="15 16">
    <name type="scientific">Symbiodinium necroappetens</name>
    <dbReference type="NCBI Taxonomy" id="1628268"/>
    <lineage>
        <taxon>Eukaryota</taxon>
        <taxon>Sar</taxon>
        <taxon>Alveolata</taxon>
        <taxon>Dinophyceae</taxon>
        <taxon>Suessiales</taxon>
        <taxon>Symbiodiniaceae</taxon>
        <taxon>Symbiodinium</taxon>
    </lineage>
</organism>
<dbReference type="Proteomes" id="UP000601435">
    <property type="component" value="Unassembled WGS sequence"/>
</dbReference>
<evidence type="ECO:0000256" key="5">
    <source>
        <dbReference type="ARBA" id="ARBA00022475"/>
    </source>
</evidence>
<dbReference type="GO" id="GO:0006811">
    <property type="term" value="P:monoatomic ion transport"/>
    <property type="evidence" value="ECO:0007669"/>
    <property type="project" value="UniProtKB-KW"/>
</dbReference>
<sequence>RQFPAFQHPEAGLVATTLVIVIDRSSIQMLKGLVSTGTSDGLSRLQRIYLSVYLSAMMADWLQGPFVYALYASYGFSREDNATLFVAGFGSSALFGTFIGSMADKYGRRRFAALYCVLYFMSCLTKHFKLLGWSQRRLRPVTDAWQRMSHGASPLGEIPQVVSFLNLQREPDDTSTRAKEVQQTFNGTDMHRLVRPAVGVAREEVRTKPKATFIPVLSGKTAPGDKVGSGDDNLPESAGYELQLDEEVLASAHTALIREVRSGNDFRVQEILQVTPAIRKDLLQRKNADGNTVLHLAANVRSSEKGALVLSYLQYSKAELEAKNMLGETETPLMEAACYGSKAVAQLLLDFQADVAQTTGSGSTALDFATSEGHSSLAKLLAAAQARKARQKCKKPLWEAPFATTMGFETWSSGPPGPPPPERQPEPRKAAPKPKRESERPGFIPSIFASGPEIRSRIFMASGDEFTEFTNAYQAQPPPSAKPPPSSKAPPRFEARGVSSEHFGTLGLQPGATVEDVRAAYRKLALQYHPASWVHP</sequence>
<evidence type="ECO:0000256" key="1">
    <source>
        <dbReference type="ARBA" id="ARBA00003019"/>
    </source>
</evidence>
<evidence type="ECO:0000256" key="3">
    <source>
        <dbReference type="ARBA" id="ARBA00021242"/>
    </source>
</evidence>
<dbReference type="InterPro" id="IPR002110">
    <property type="entry name" value="Ankyrin_rpt"/>
</dbReference>
<evidence type="ECO:0000256" key="10">
    <source>
        <dbReference type="ARBA" id="ARBA00030646"/>
    </source>
</evidence>
<proteinExistence type="predicted"/>
<feature type="compositionally biased region" description="Pro residues" evidence="12">
    <location>
        <begin position="476"/>
        <end position="488"/>
    </location>
</feature>
<dbReference type="GO" id="GO:0005886">
    <property type="term" value="C:plasma membrane"/>
    <property type="evidence" value="ECO:0007669"/>
    <property type="project" value="UniProtKB-SubCell"/>
</dbReference>
<gene>
    <name evidence="15" type="primary">mfsd5</name>
    <name evidence="15" type="ORF">SNEC2469_LOCUS13905</name>
</gene>
<dbReference type="SUPFAM" id="SSF48403">
    <property type="entry name" value="Ankyrin repeat"/>
    <property type="match status" value="1"/>
</dbReference>
<evidence type="ECO:0000256" key="2">
    <source>
        <dbReference type="ARBA" id="ARBA00004651"/>
    </source>
</evidence>
<dbReference type="Pfam" id="PF05631">
    <property type="entry name" value="MFS_5"/>
    <property type="match status" value="1"/>
</dbReference>
<accession>A0A812SK31</accession>
<protein>
    <recommendedName>
        <fullName evidence="3">Molybdate-anion transporter</fullName>
    </recommendedName>
    <alternativeName>
        <fullName evidence="10">Major facilitator superfamily domain-containing protein 5</fullName>
    </alternativeName>
    <alternativeName>
        <fullName evidence="11">Molybdate transporter 2 homolog</fullName>
    </alternativeName>
</protein>
<feature type="non-terminal residue" evidence="15">
    <location>
        <position position="1"/>
    </location>
</feature>
<evidence type="ECO:0000256" key="13">
    <source>
        <dbReference type="SAM" id="Phobius"/>
    </source>
</evidence>
<feature type="domain" description="J" evidence="14">
    <location>
        <begin position="502"/>
        <end position="531"/>
    </location>
</feature>
<feature type="region of interest" description="Disordered" evidence="12">
    <location>
        <begin position="407"/>
        <end position="448"/>
    </location>
</feature>
<dbReference type="InterPro" id="IPR036770">
    <property type="entry name" value="Ankyrin_rpt-contain_sf"/>
</dbReference>
<name>A0A812SK31_9DINO</name>
<dbReference type="Gene3D" id="1.25.40.20">
    <property type="entry name" value="Ankyrin repeat-containing domain"/>
    <property type="match status" value="1"/>
</dbReference>
<dbReference type="SUPFAM" id="SSF46565">
    <property type="entry name" value="Chaperone J-domain"/>
    <property type="match status" value="1"/>
</dbReference>
<evidence type="ECO:0000313" key="16">
    <source>
        <dbReference type="Proteomes" id="UP000601435"/>
    </source>
</evidence>
<keyword evidence="16" id="KW-1185">Reference proteome</keyword>
<comment type="function">
    <text evidence="1">Mediates high-affinity intracellular uptake of the rare oligo-element molybdenum.</text>
</comment>
<dbReference type="Gene3D" id="1.10.287.110">
    <property type="entry name" value="DnaJ domain"/>
    <property type="match status" value="1"/>
</dbReference>
<dbReference type="InterPro" id="IPR036259">
    <property type="entry name" value="MFS_trans_sf"/>
</dbReference>
<dbReference type="GO" id="GO:0015098">
    <property type="term" value="F:molybdate ion transmembrane transporter activity"/>
    <property type="evidence" value="ECO:0007669"/>
    <property type="project" value="InterPro"/>
</dbReference>
<dbReference type="InterPro" id="IPR036869">
    <property type="entry name" value="J_dom_sf"/>
</dbReference>